<dbReference type="PROSITE" id="PS00518">
    <property type="entry name" value="ZF_RING_1"/>
    <property type="match status" value="2"/>
</dbReference>
<dbReference type="Gene3D" id="1.20.58.1480">
    <property type="match status" value="1"/>
</dbReference>
<protein>
    <recommendedName>
        <fullName evidence="10">ATP-dependent protease-like protein</fullName>
    </recommendedName>
</protein>
<keyword evidence="9" id="KW-1185">Reference proteome</keyword>
<dbReference type="InterPro" id="IPR046336">
    <property type="entry name" value="Lon_prtase_N_sf"/>
</dbReference>
<dbReference type="Proteomes" id="UP000800041">
    <property type="component" value="Unassembled WGS sequence"/>
</dbReference>
<dbReference type="Gene3D" id="2.30.130.40">
    <property type="entry name" value="LON domain-like"/>
    <property type="match status" value="1"/>
</dbReference>
<dbReference type="PROSITE" id="PS51787">
    <property type="entry name" value="LON_N"/>
    <property type="match status" value="1"/>
</dbReference>
<gene>
    <name evidence="8" type="ORF">K402DRAFT_331032</name>
</gene>
<feature type="domain" description="Lon N-terminal" evidence="7">
    <location>
        <begin position="279"/>
        <end position="520"/>
    </location>
</feature>
<dbReference type="PROSITE" id="PS50089">
    <property type="entry name" value="ZF_RING_2"/>
    <property type="match status" value="2"/>
</dbReference>
<feature type="domain" description="RING-type" evidence="6">
    <location>
        <begin position="199"/>
        <end position="237"/>
    </location>
</feature>
<dbReference type="SMART" id="SM00464">
    <property type="entry name" value="LON"/>
    <property type="match status" value="1"/>
</dbReference>
<dbReference type="InterPro" id="IPR015947">
    <property type="entry name" value="PUA-like_sf"/>
</dbReference>
<dbReference type="InterPro" id="IPR013083">
    <property type="entry name" value="Znf_RING/FYVE/PHD"/>
</dbReference>
<evidence type="ECO:0000256" key="2">
    <source>
        <dbReference type="ARBA" id="ARBA00022771"/>
    </source>
</evidence>
<dbReference type="EMBL" id="ML977153">
    <property type="protein sequence ID" value="KAF1987274.1"/>
    <property type="molecule type" value="Genomic_DNA"/>
</dbReference>
<dbReference type="SUPFAM" id="SSF88697">
    <property type="entry name" value="PUA domain-like"/>
    <property type="match status" value="1"/>
</dbReference>
<accession>A0A6G1H2I2</accession>
<reference evidence="8" key="1">
    <citation type="journal article" date="2020" name="Stud. Mycol.">
        <title>101 Dothideomycetes genomes: a test case for predicting lifestyles and emergence of pathogens.</title>
        <authorList>
            <person name="Haridas S."/>
            <person name="Albert R."/>
            <person name="Binder M."/>
            <person name="Bloem J."/>
            <person name="Labutti K."/>
            <person name="Salamov A."/>
            <person name="Andreopoulos B."/>
            <person name="Baker S."/>
            <person name="Barry K."/>
            <person name="Bills G."/>
            <person name="Bluhm B."/>
            <person name="Cannon C."/>
            <person name="Castanera R."/>
            <person name="Culley D."/>
            <person name="Daum C."/>
            <person name="Ezra D."/>
            <person name="Gonzalez J."/>
            <person name="Henrissat B."/>
            <person name="Kuo A."/>
            <person name="Liang C."/>
            <person name="Lipzen A."/>
            <person name="Lutzoni F."/>
            <person name="Magnuson J."/>
            <person name="Mondo S."/>
            <person name="Nolan M."/>
            <person name="Ohm R."/>
            <person name="Pangilinan J."/>
            <person name="Park H.-J."/>
            <person name="Ramirez L."/>
            <person name="Alfaro M."/>
            <person name="Sun H."/>
            <person name="Tritt A."/>
            <person name="Yoshinaga Y."/>
            <person name="Zwiers L.-H."/>
            <person name="Turgeon B."/>
            <person name="Goodwin S."/>
            <person name="Spatafora J."/>
            <person name="Crous P."/>
            <person name="Grigoriev I."/>
        </authorList>
    </citation>
    <scope>NUCLEOTIDE SEQUENCE</scope>
    <source>
        <strain evidence="8">CBS 113979</strain>
    </source>
</reference>
<proteinExistence type="predicted"/>
<dbReference type="SUPFAM" id="SSF57850">
    <property type="entry name" value="RING/U-box"/>
    <property type="match status" value="2"/>
</dbReference>
<feature type="domain" description="RING-type" evidence="6">
    <location>
        <begin position="31"/>
        <end position="80"/>
    </location>
</feature>
<evidence type="ECO:0008006" key="10">
    <source>
        <dbReference type="Google" id="ProtNLM"/>
    </source>
</evidence>
<dbReference type="Gene3D" id="3.30.40.10">
    <property type="entry name" value="Zinc/RING finger domain, C3HC4 (zinc finger)"/>
    <property type="match status" value="2"/>
</dbReference>
<dbReference type="SMART" id="SM00184">
    <property type="entry name" value="RING"/>
    <property type="match status" value="2"/>
</dbReference>
<evidence type="ECO:0000256" key="1">
    <source>
        <dbReference type="ARBA" id="ARBA00022723"/>
    </source>
</evidence>
<evidence type="ECO:0000256" key="3">
    <source>
        <dbReference type="ARBA" id="ARBA00022833"/>
    </source>
</evidence>
<name>A0A6G1H2I2_9PEZI</name>
<evidence type="ECO:0000259" key="7">
    <source>
        <dbReference type="PROSITE" id="PS51787"/>
    </source>
</evidence>
<organism evidence="8 9">
    <name type="scientific">Aulographum hederae CBS 113979</name>
    <dbReference type="NCBI Taxonomy" id="1176131"/>
    <lineage>
        <taxon>Eukaryota</taxon>
        <taxon>Fungi</taxon>
        <taxon>Dikarya</taxon>
        <taxon>Ascomycota</taxon>
        <taxon>Pezizomycotina</taxon>
        <taxon>Dothideomycetes</taxon>
        <taxon>Pleosporomycetidae</taxon>
        <taxon>Aulographales</taxon>
        <taxon>Aulographaceae</taxon>
    </lineage>
</organism>
<dbReference type="Pfam" id="PF00097">
    <property type="entry name" value="zf-C3HC4"/>
    <property type="match status" value="1"/>
</dbReference>
<dbReference type="CDD" id="cd16514">
    <property type="entry name" value="RING-HC_LONFs_rpt2"/>
    <property type="match status" value="1"/>
</dbReference>
<feature type="region of interest" description="Disordered" evidence="5">
    <location>
        <begin position="398"/>
        <end position="434"/>
    </location>
</feature>
<dbReference type="GO" id="GO:0008270">
    <property type="term" value="F:zinc ion binding"/>
    <property type="evidence" value="ECO:0007669"/>
    <property type="project" value="UniProtKB-KW"/>
</dbReference>
<evidence type="ECO:0000256" key="5">
    <source>
        <dbReference type="SAM" id="MobiDB-lite"/>
    </source>
</evidence>
<feature type="compositionally biased region" description="Acidic residues" evidence="5">
    <location>
        <begin position="398"/>
        <end position="408"/>
    </location>
</feature>
<feature type="compositionally biased region" description="Basic and acidic residues" evidence="5">
    <location>
        <begin position="126"/>
        <end position="136"/>
    </location>
</feature>
<keyword evidence="1" id="KW-0479">Metal-binding</keyword>
<dbReference type="InterPro" id="IPR003111">
    <property type="entry name" value="Lon_prtase_N"/>
</dbReference>
<keyword evidence="2 4" id="KW-0863">Zinc-finger</keyword>
<evidence type="ECO:0000259" key="6">
    <source>
        <dbReference type="PROSITE" id="PS50089"/>
    </source>
</evidence>
<feature type="compositionally biased region" description="Polar residues" evidence="5">
    <location>
        <begin position="111"/>
        <end position="125"/>
    </location>
</feature>
<dbReference type="GO" id="GO:0061630">
    <property type="term" value="F:ubiquitin protein ligase activity"/>
    <property type="evidence" value="ECO:0007669"/>
    <property type="project" value="TreeGrafter"/>
</dbReference>
<dbReference type="InterPro" id="IPR018957">
    <property type="entry name" value="Znf_C3HC4_RING-type"/>
</dbReference>
<dbReference type="InterPro" id="IPR017907">
    <property type="entry name" value="Znf_RING_CS"/>
</dbReference>
<dbReference type="OrthoDB" id="264917at2759"/>
<sequence>MNEHVISAESGSLPSLTAPRDARGLVRLIQCSQCSLPFRKPVTLPCGHSMCQACVPRPYQRAHISYPGTPERRQGIACPVKACGREHPVGDVNIDRTLAEVTDSIIMEVETAQSLTEDTPSSSQESWKEGSEKDPITPRLSTLHGDRLLSTFLLASRGYLKYSAEAGYQTTSETADEYTHLDNRLLGCIIQTAINTVDCHVCLSLMFDPVTTPCGHTFCRKCLTRSLDHSRYCPFCRRKLDIPPSLDRQSSNLRLVSLLMSFWPELYSDRATAVGEEERGTVGELDTPLFVCTLGFPSMPTFLHIFEPRYRLMIRRALEGSGQFGMMMYNRLNEPQGELGDTAFMQYGTMLQIQNVQMLPDGRSLIETRGSFRFRVKRHGQLDGYTVGKIERIEDVSLSEEERIEAEETTARPPPSAPPDSPIDAQPPTFDLRPPIETMPTQELFSAAMEYVSKNRQTSAPWLRQRMLDAYGEPPTDPAIFPFWFAAILPISDNEKYHLLETTSVRQRLKIVVAWIRRIEDQNL</sequence>
<dbReference type="InterPro" id="IPR001841">
    <property type="entry name" value="Znf_RING"/>
</dbReference>
<feature type="compositionally biased region" description="Pro residues" evidence="5">
    <location>
        <begin position="412"/>
        <end position="421"/>
    </location>
</feature>
<keyword evidence="3" id="KW-0862">Zinc</keyword>
<dbReference type="PANTHER" id="PTHR23327:SF42">
    <property type="entry name" value="LON PEPTIDASE N-TERMINAL DOMAIN AND RING FINGER PROTEIN C14F5.10C"/>
    <property type="match status" value="1"/>
</dbReference>
<dbReference type="PANTHER" id="PTHR23327">
    <property type="entry name" value="RING FINGER PROTEIN 127"/>
    <property type="match status" value="1"/>
</dbReference>
<dbReference type="Pfam" id="PF13923">
    <property type="entry name" value="zf-C3HC4_2"/>
    <property type="match status" value="1"/>
</dbReference>
<evidence type="ECO:0000313" key="9">
    <source>
        <dbReference type="Proteomes" id="UP000800041"/>
    </source>
</evidence>
<dbReference type="AlphaFoldDB" id="A0A6G1H2I2"/>
<evidence type="ECO:0000256" key="4">
    <source>
        <dbReference type="PROSITE-ProRule" id="PRU00175"/>
    </source>
</evidence>
<dbReference type="Pfam" id="PF02190">
    <property type="entry name" value="LON_substr_bdg"/>
    <property type="match status" value="1"/>
</dbReference>
<feature type="region of interest" description="Disordered" evidence="5">
    <location>
        <begin position="111"/>
        <end position="139"/>
    </location>
</feature>
<evidence type="ECO:0000313" key="8">
    <source>
        <dbReference type="EMBL" id="KAF1987274.1"/>
    </source>
</evidence>